<feature type="signal peptide" evidence="1">
    <location>
        <begin position="1"/>
        <end position="20"/>
    </location>
</feature>
<dbReference type="EMBL" id="JACHKT010000013">
    <property type="protein sequence ID" value="MBB6003450.1"/>
    <property type="molecule type" value="Genomic_DNA"/>
</dbReference>
<name>A0A841ET44_9BACT</name>
<keyword evidence="3" id="KW-1185">Reference proteome</keyword>
<proteinExistence type="predicted"/>
<evidence type="ECO:0008006" key="4">
    <source>
        <dbReference type="Google" id="ProtNLM"/>
    </source>
</evidence>
<feature type="chain" id="PRO_5032353198" description="YD repeat-containing protein" evidence="1">
    <location>
        <begin position="21"/>
        <end position="259"/>
    </location>
</feature>
<organism evidence="2 3">
    <name type="scientific">Arcicella rosea</name>
    <dbReference type="NCBI Taxonomy" id="502909"/>
    <lineage>
        <taxon>Bacteria</taxon>
        <taxon>Pseudomonadati</taxon>
        <taxon>Bacteroidota</taxon>
        <taxon>Cytophagia</taxon>
        <taxon>Cytophagales</taxon>
        <taxon>Flectobacillaceae</taxon>
        <taxon>Arcicella</taxon>
    </lineage>
</organism>
<sequence>MRTKLLLLFLTFAISICSFGQEISQNEILKFKIKSIKTIDEDGTITNINFYNQHGNLFKQASPNEDNKIIINKEFIYDENDKLIQERTFDFKGDITLVINHSYNNLNQLIQSKLIRNEEIIAIWLFDYDKNGNKIKETQTSNTMGNSVTQYTYDLNQLLIHEDKSNTTIGKEELVAYQYNSAKLLIEKKTISYYFNTTIKVTYFYNDKNKLIKQVEDSSNGVSSMKTFEYNNDNLLIRDNWRGSISKITHKTTYEIGYK</sequence>
<dbReference type="Proteomes" id="UP000524404">
    <property type="component" value="Unassembled WGS sequence"/>
</dbReference>
<evidence type="ECO:0000313" key="3">
    <source>
        <dbReference type="Proteomes" id="UP000524404"/>
    </source>
</evidence>
<keyword evidence="1" id="KW-0732">Signal</keyword>
<dbReference type="Gene3D" id="2.180.10.10">
    <property type="entry name" value="RHS repeat-associated core"/>
    <property type="match status" value="1"/>
</dbReference>
<evidence type="ECO:0000313" key="2">
    <source>
        <dbReference type="EMBL" id="MBB6003450.1"/>
    </source>
</evidence>
<comment type="caution">
    <text evidence="2">The sequence shown here is derived from an EMBL/GenBank/DDBJ whole genome shotgun (WGS) entry which is preliminary data.</text>
</comment>
<dbReference type="RefSeq" id="WP_184133937.1">
    <property type="nucleotide sequence ID" value="NZ_JACHKT010000013.1"/>
</dbReference>
<dbReference type="AlphaFoldDB" id="A0A841ET44"/>
<gene>
    <name evidence="2" type="ORF">HNP25_002108</name>
</gene>
<reference evidence="2 3" key="1">
    <citation type="submission" date="2020-08" db="EMBL/GenBank/DDBJ databases">
        <title>Functional genomics of gut bacteria from endangered species of beetles.</title>
        <authorList>
            <person name="Carlos-Shanley C."/>
        </authorList>
    </citation>
    <scope>NUCLEOTIDE SEQUENCE [LARGE SCALE GENOMIC DNA]</scope>
    <source>
        <strain evidence="2 3">S00070</strain>
    </source>
</reference>
<protein>
    <recommendedName>
        <fullName evidence="4">YD repeat-containing protein</fullName>
    </recommendedName>
</protein>
<accession>A0A841ET44</accession>
<evidence type="ECO:0000256" key="1">
    <source>
        <dbReference type="SAM" id="SignalP"/>
    </source>
</evidence>